<accession>A0A5C8ZWM1</accession>
<keyword evidence="2" id="KW-0472">Membrane</keyword>
<sequence>MSDTCQPSQFPGFTQTLLCAVMLCAGVILLTGIAVPPETPSTTGPEAPGDLWMLSGLGLLFLLAGVILLIPLLHRTGRALAERRWQRQFPGQPWRWRGAWQEGRLGHDAAEQLYRASLLPVGFTIASLLLTALAITVIGGNGESTVFETLLGLAGLAAFIGVAVWGWRQFLRAWALYTWGRGSYFTLDDFPASPGERLMGTVAVPGGELDRVTAYRVTLVREEWKRSEGGGSGKQLVRSTEWESQPVTDPSVQDGGLSIEQPLPRGRQESNWGNRKRAYRWLLELQLGETGELCYEFPCFRQPR</sequence>
<reference evidence="3 4" key="1">
    <citation type="submission" date="2019-08" db="EMBL/GenBank/DDBJ databases">
        <title>Parahaliea maris sp. nov., isolated from the surface seawater.</title>
        <authorList>
            <person name="Liu Y."/>
        </authorList>
    </citation>
    <scope>NUCLEOTIDE SEQUENCE [LARGE SCALE GENOMIC DNA]</scope>
    <source>
        <strain evidence="3 4">HSLHS9</strain>
    </source>
</reference>
<feature type="transmembrane region" description="Helical" evidence="2">
    <location>
        <begin position="118"/>
        <end position="138"/>
    </location>
</feature>
<comment type="caution">
    <text evidence="3">The sequence shown here is derived from an EMBL/GenBank/DDBJ whole genome shotgun (WGS) entry which is preliminary data.</text>
</comment>
<evidence type="ECO:0000256" key="2">
    <source>
        <dbReference type="SAM" id="Phobius"/>
    </source>
</evidence>
<evidence type="ECO:0000313" key="4">
    <source>
        <dbReference type="Proteomes" id="UP000321039"/>
    </source>
</evidence>
<keyword evidence="4" id="KW-1185">Reference proteome</keyword>
<feature type="transmembrane region" description="Helical" evidence="2">
    <location>
        <begin position="12"/>
        <end position="35"/>
    </location>
</feature>
<evidence type="ECO:0008006" key="5">
    <source>
        <dbReference type="Google" id="ProtNLM"/>
    </source>
</evidence>
<name>A0A5C8ZWM1_9GAMM</name>
<evidence type="ECO:0000256" key="1">
    <source>
        <dbReference type="SAM" id="MobiDB-lite"/>
    </source>
</evidence>
<organism evidence="3 4">
    <name type="scientific">Parahaliea maris</name>
    <dbReference type="NCBI Taxonomy" id="2716870"/>
    <lineage>
        <taxon>Bacteria</taxon>
        <taxon>Pseudomonadati</taxon>
        <taxon>Pseudomonadota</taxon>
        <taxon>Gammaproteobacteria</taxon>
        <taxon>Cellvibrionales</taxon>
        <taxon>Halieaceae</taxon>
        <taxon>Parahaliea</taxon>
    </lineage>
</organism>
<dbReference type="Proteomes" id="UP000321039">
    <property type="component" value="Unassembled WGS sequence"/>
</dbReference>
<feature type="transmembrane region" description="Helical" evidence="2">
    <location>
        <begin position="51"/>
        <end position="73"/>
    </location>
</feature>
<keyword evidence="2" id="KW-0812">Transmembrane</keyword>
<feature type="transmembrane region" description="Helical" evidence="2">
    <location>
        <begin position="150"/>
        <end position="167"/>
    </location>
</feature>
<feature type="compositionally biased region" description="Polar residues" evidence="1">
    <location>
        <begin position="242"/>
        <end position="251"/>
    </location>
</feature>
<evidence type="ECO:0000313" key="3">
    <source>
        <dbReference type="EMBL" id="TXS92154.1"/>
    </source>
</evidence>
<dbReference type="EMBL" id="VRZA01000005">
    <property type="protein sequence ID" value="TXS92154.1"/>
    <property type="molecule type" value="Genomic_DNA"/>
</dbReference>
<dbReference type="RefSeq" id="WP_148069393.1">
    <property type="nucleotide sequence ID" value="NZ_VRZA01000005.1"/>
</dbReference>
<dbReference type="AlphaFoldDB" id="A0A5C8ZWM1"/>
<protein>
    <recommendedName>
        <fullName evidence="5">DUF3592 domain-containing protein</fullName>
    </recommendedName>
</protein>
<feature type="region of interest" description="Disordered" evidence="1">
    <location>
        <begin position="226"/>
        <end position="270"/>
    </location>
</feature>
<proteinExistence type="predicted"/>
<gene>
    <name evidence="3" type="ORF">FV139_15675</name>
</gene>
<keyword evidence="2" id="KW-1133">Transmembrane helix</keyword>